<dbReference type="PANTHER" id="PTHR24559">
    <property type="entry name" value="TRANSPOSON TY3-I GAG-POL POLYPROTEIN"/>
    <property type="match status" value="1"/>
</dbReference>
<dbReference type="Gene3D" id="3.30.70.270">
    <property type="match status" value="1"/>
</dbReference>
<dbReference type="Proteomes" id="UP001227230">
    <property type="component" value="Chromosome 15"/>
</dbReference>
<dbReference type="EMBL" id="CP126662">
    <property type="protein sequence ID" value="WKA04778.1"/>
    <property type="molecule type" value="Genomic_DNA"/>
</dbReference>
<sequence length="129" mass="14346">MTKIFKPLIGRTMEVYIDDIVVKSKTRSEHALHLGKTFCLMKAYNMKLNPTKYTFGVSAGKFLRFMVTQRGIGVSPGQINVVMETPTLSSKKELQCLTGSLAALGHFTVRFIDKLRPFFLTLKGANATG</sequence>
<dbReference type="InterPro" id="IPR043502">
    <property type="entry name" value="DNA/RNA_pol_sf"/>
</dbReference>
<evidence type="ECO:0000313" key="2">
    <source>
        <dbReference type="EMBL" id="WKA04778.1"/>
    </source>
</evidence>
<dbReference type="SUPFAM" id="SSF56672">
    <property type="entry name" value="DNA/RNA polymerases"/>
    <property type="match status" value="1"/>
</dbReference>
<feature type="domain" description="Reverse transcriptase" evidence="1">
    <location>
        <begin position="1"/>
        <end position="63"/>
    </location>
</feature>
<name>A0ABY9DAV1_VITVI</name>
<proteinExistence type="predicted"/>
<accession>A0ABY9DAV1</accession>
<reference evidence="2 3" key="1">
    <citation type="journal article" date="2023" name="Hortic Res">
        <title>The complete reference genome for grapevine (Vitis vinifera L.) genetics and breeding.</title>
        <authorList>
            <person name="Shi X."/>
            <person name="Cao S."/>
            <person name="Wang X."/>
            <person name="Huang S."/>
            <person name="Wang Y."/>
            <person name="Liu Z."/>
            <person name="Liu W."/>
            <person name="Leng X."/>
            <person name="Peng Y."/>
            <person name="Wang N."/>
            <person name="Wang Y."/>
            <person name="Ma Z."/>
            <person name="Xu X."/>
            <person name="Zhang F."/>
            <person name="Xue H."/>
            <person name="Zhong H."/>
            <person name="Wang Y."/>
            <person name="Zhang K."/>
            <person name="Velt A."/>
            <person name="Avia K."/>
            <person name="Holtgrawe D."/>
            <person name="Grimplet J."/>
            <person name="Matus J.T."/>
            <person name="Ware D."/>
            <person name="Wu X."/>
            <person name="Wang H."/>
            <person name="Liu C."/>
            <person name="Fang Y."/>
            <person name="Rustenholz C."/>
            <person name="Cheng Z."/>
            <person name="Xiao H."/>
            <person name="Zhou Y."/>
        </authorList>
    </citation>
    <scope>NUCLEOTIDE SEQUENCE [LARGE SCALE GENOMIC DNA]</scope>
    <source>
        <strain evidence="3">cv. Pinot noir / PN40024</strain>
        <tissue evidence="2">Leaf</tissue>
    </source>
</reference>
<keyword evidence="3" id="KW-1185">Reference proteome</keyword>
<dbReference type="Pfam" id="PF00078">
    <property type="entry name" value="RVT_1"/>
    <property type="match status" value="1"/>
</dbReference>
<dbReference type="InterPro" id="IPR043128">
    <property type="entry name" value="Rev_trsase/Diguanyl_cyclase"/>
</dbReference>
<evidence type="ECO:0000259" key="1">
    <source>
        <dbReference type="Pfam" id="PF00078"/>
    </source>
</evidence>
<evidence type="ECO:0000313" key="3">
    <source>
        <dbReference type="Proteomes" id="UP001227230"/>
    </source>
</evidence>
<protein>
    <recommendedName>
        <fullName evidence="1">Reverse transcriptase domain-containing protein</fullName>
    </recommendedName>
</protein>
<dbReference type="InterPro" id="IPR053134">
    <property type="entry name" value="RNA-dir_DNA_polymerase"/>
</dbReference>
<dbReference type="PANTHER" id="PTHR24559:SF444">
    <property type="entry name" value="REVERSE TRANSCRIPTASE DOMAIN-CONTAINING PROTEIN"/>
    <property type="match status" value="1"/>
</dbReference>
<organism evidence="2 3">
    <name type="scientific">Vitis vinifera</name>
    <name type="common">Grape</name>
    <dbReference type="NCBI Taxonomy" id="29760"/>
    <lineage>
        <taxon>Eukaryota</taxon>
        <taxon>Viridiplantae</taxon>
        <taxon>Streptophyta</taxon>
        <taxon>Embryophyta</taxon>
        <taxon>Tracheophyta</taxon>
        <taxon>Spermatophyta</taxon>
        <taxon>Magnoliopsida</taxon>
        <taxon>eudicotyledons</taxon>
        <taxon>Gunneridae</taxon>
        <taxon>Pentapetalae</taxon>
        <taxon>rosids</taxon>
        <taxon>Vitales</taxon>
        <taxon>Vitaceae</taxon>
        <taxon>Viteae</taxon>
        <taxon>Vitis</taxon>
    </lineage>
</organism>
<dbReference type="InterPro" id="IPR000477">
    <property type="entry name" value="RT_dom"/>
</dbReference>
<gene>
    <name evidence="2" type="ORF">VitviT2T_022785</name>
</gene>